<gene>
    <name evidence="3" type="ORF">QYT958_LOCUS44727</name>
    <name evidence="2" type="ORF">UJA718_LOCUS46905</name>
</gene>
<accession>A0A822EJ07</accession>
<evidence type="ECO:0000313" key="3">
    <source>
        <dbReference type="EMBL" id="CAF5098856.1"/>
    </source>
</evidence>
<sequence>EQFTRELSDASSIICPFVRNRCSNGIIIPLASTALISSTTQTLLEKDISLDSLDGTDSPQPKDQTITSSSSSASSTTFSR</sequence>
<evidence type="ECO:0000256" key="1">
    <source>
        <dbReference type="SAM" id="MobiDB-lite"/>
    </source>
</evidence>
<dbReference type="Proteomes" id="UP000663848">
    <property type="component" value="Unassembled WGS sequence"/>
</dbReference>
<feature type="region of interest" description="Disordered" evidence="1">
    <location>
        <begin position="51"/>
        <end position="80"/>
    </location>
</feature>
<feature type="compositionally biased region" description="Polar residues" evidence="1">
    <location>
        <begin position="55"/>
        <end position="64"/>
    </location>
</feature>
<evidence type="ECO:0000313" key="5">
    <source>
        <dbReference type="Proteomes" id="UP000663873"/>
    </source>
</evidence>
<organism evidence="3 4">
    <name type="scientific">Rotaria socialis</name>
    <dbReference type="NCBI Taxonomy" id="392032"/>
    <lineage>
        <taxon>Eukaryota</taxon>
        <taxon>Metazoa</taxon>
        <taxon>Spiralia</taxon>
        <taxon>Gnathifera</taxon>
        <taxon>Rotifera</taxon>
        <taxon>Eurotatoria</taxon>
        <taxon>Bdelloidea</taxon>
        <taxon>Philodinida</taxon>
        <taxon>Philodinidae</taxon>
        <taxon>Rotaria</taxon>
    </lineage>
</organism>
<feature type="compositionally biased region" description="Low complexity" evidence="1">
    <location>
        <begin position="65"/>
        <end position="80"/>
    </location>
</feature>
<dbReference type="EMBL" id="CAJOBP010086292">
    <property type="protein sequence ID" value="CAF4931883.1"/>
    <property type="molecule type" value="Genomic_DNA"/>
</dbReference>
<name>A0A822EJ07_9BILA</name>
<dbReference type="EMBL" id="CAJOBR010070764">
    <property type="protein sequence ID" value="CAF5098856.1"/>
    <property type="molecule type" value="Genomic_DNA"/>
</dbReference>
<protein>
    <submittedName>
        <fullName evidence="3">Uncharacterized protein</fullName>
    </submittedName>
</protein>
<comment type="caution">
    <text evidence="3">The sequence shown here is derived from an EMBL/GenBank/DDBJ whole genome shotgun (WGS) entry which is preliminary data.</text>
</comment>
<evidence type="ECO:0000313" key="2">
    <source>
        <dbReference type="EMBL" id="CAF4931883.1"/>
    </source>
</evidence>
<dbReference type="Proteomes" id="UP000663873">
    <property type="component" value="Unassembled WGS sequence"/>
</dbReference>
<evidence type="ECO:0000313" key="4">
    <source>
        <dbReference type="Proteomes" id="UP000663848"/>
    </source>
</evidence>
<keyword evidence="5" id="KW-1185">Reference proteome</keyword>
<feature type="non-terminal residue" evidence="3">
    <location>
        <position position="80"/>
    </location>
</feature>
<proteinExistence type="predicted"/>
<dbReference type="AlphaFoldDB" id="A0A822EJ07"/>
<feature type="non-terminal residue" evidence="3">
    <location>
        <position position="1"/>
    </location>
</feature>
<reference evidence="3" key="1">
    <citation type="submission" date="2021-02" db="EMBL/GenBank/DDBJ databases">
        <authorList>
            <person name="Nowell W R."/>
        </authorList>
    </citation>
    <scope>NUCLEOTIDE SEQUENCE</scope>
</reference>